<dbReference type="PANTHER" id="PTHR33337">
    <property type="entry name" value="GFA DOMAIN-CONTAINING PROTEIN"/>
    <property type="match status" value="1"/>
</dbReference>
<evidence type="ECO:0000313" key="7">
    <source>
        <dbReference type="Proteomes" id="UP001498421"/>
    </source>
</evidence>
<accession>A0ABR1ICS2</accession>
<evidence type="ECO:0000256" key="4">
    <source>
        <dbReference type="ARBA" id="ARBA00023239"/>
    </source>
</evidence>
<comment type="similarity">
    <text evidence="1">Belongs to the Gfa family.</text>
</comment>
<evidence type="ECO:0000256" key="2">
    <source>
        <dbReference type="ARBA" id="ARBA00022723"/>
    </source>
</evidence>
<gene>
    <name evidence="6" type="ORF">QQZ08_002624</name>
</gene>
<feature type="domain" description="CENP-V/GFA" evidence="5">
    <location>
        <begin position="15"/>
        <end position="63"/>
    </location>
</feature>
<keyword evidence="4" id="KW-0456">Lyase</keyword>
<dbReference type="EMBL" id="JAZAVK010000016">
    <property type="protein sequence ID" value="KAK7430835.1"/>
    <property type="molecule type" value="Genomic_DNA"/>
</dbReference>
<evidence type="ECO:0000256" key="3">
    <source>
        <dbReference type="ARBA" id="ARBA00022833"/>
    </source>
</evidence>
<dbReference type="Pfam" id="PF04828">
    <property type="entry name" value="GFA"/>
    <property type="match status" value="1"/>
</dbReference>
<keyword evidence="7" id="KW-1185">Reference proteome</keyword>
<protein>
    <recommendedName>
        <fullName evidence="5">CENP-V/GFA domain-containing protein</fullName>
    </recommendedName>
</protein>
<evidence type="ECO:0000313" key="6">
    <source>
        <dbReference type="EMBL" id="KAK7430835.1"/>
    </source>
</evidence>
<evidence type="ECO:0000256" key="1">
    <source>
        <dbReference type="ARBA" id="ARBA00005495"/>
    </source>
</evidence>
<organism evidence="6 7">
    <name type="scientific">Neonectria magnoliae</name>
    <dbReference type="NCBI Taxonomy" id="2732573"/>
    <lineage>
        <taxon>Eukaryota</taxon>
        <taxon>Fungi</taxon>
        <taxon>Dikarya</taxon>
        <taxon>Ascomycota</taxon>
        <taxon>Pezizomycotina</taxon>
        <taxon>Sordariomycetes</taxon>
        <taxon>Hypocreomycetidae</taxon>
        <taxon>Hypocreales</taxon>
        <taxon>Nectriaceae</taxon>
        <taxon>Neonectria</taxon>
    </lineage>
</organism>
<dbReference type="SUPFAM" id="SSF51316">
    <property type="entry name" value="Mss4-like"/>
    <property type="match status" value="2"/>
</dbReference>
<name>A0ABR1ICS2_9HYPO</name>
<dbReference type="Gene3D" id="3.90.1590.10">
    <property type="entry name" value="glutathione-dependent formaldehyde- activating enzyme (gfa)"/>
    <property type="match status" value="1"/>
</dbReference>
<dbReference type="InterPro" id="IPR011057">
    <property type="entry name" value="Mss4-like_sf"/>
</dbReference>
<dbReference type="PANTHER" id="PTHR33337:SF33">
    <property type="entry name" value="CENP-V_GFA DOMAIN-CONTAINING PROTEIN"/>
    <property type="match status" value="1"/>
</dbReference>
<dbReference type="InterPro" id="IPR006913">
    <property type="entry name" value="CENP-V/GFA"/>
</dbReference>
<reference evidence="6 7" key="1">
    <citation type="journal article" date="2025" name="Microbiol. Resour. Announc.">
        <title>Draft genome sequences for Neonectria magnoliae and Neonectria punicea, canker pathogens of Liriodendron tulipifera and Acer saccharum in West Virginia.</title>
        <authorList>
            <person name="Petronek H.M."/>
            <person name="Kasson M.T."/>
            <person name="Metheny A.M."/>
            <person name="Stauder C.M."/>
            <person name="Lovett B."/>
            <person name="Lynch S.C."/>
            <person name="Garnas J.R."/>
            <person name="Kasson L.R."/>
            <person name="Stajich J.E."/>
        </authorList>
    </citation>
    <scope>NUCLEOTIDE SEQUENCE [LARGE SCALE GENOMIC DNA]</scope>
    <source>
        <strain evidence="6 7">NRRL 64651</strain>
    </source>
</reference>
<sequence length="217" mass="23492">MALHYSEKKDLFPLAGGCACGLIRYQLDRAPVLVHCCYCTACQRQTGSVLGLNAIIESSNLTQLPPAKPSVAAAPDPIPAGILPAFATSTSAVPATHGQPDPEPTRICVPTESGLGQTIVHCPACYTGLWNHYADAGSHFAYVRVGTLDKPWEIDPDVHTYTRSRQAFLAVNDGKPQFEEYYPSREALLREDALKRVQALKPAVDKWVGDLKAGFSN</sequence>
<proteinExistence type="inferred from homology"/>
<keyword evidence="3" id="KW-0862">Zinc</keyword>
<keyword evidence="2" id="KW-0479">Metal-binding</keyword>
<comment type="caution">
    <text evidence="6">The sequence shown here is derived from an EMBL/GenBank/DDBJ whole genome shotgun (WGS) entry which is preliminary data.</text>
</comment>
<evidence type="ECO:0000259" key="5">
    <source>
        <dbReference type="Pfam" id="PF04828"/>
    </source>
</evidence>
<dbReference type="Proteomes" id="UP001498421">
    <property type="component" value="Unassembled WGS sequence"/>
</dbReference>